<dbReference type="AlphaFoldDB" id="A0A0J9E416"/>
<dbReference type="OrthoDB" id="9803483at2"/>
<dbReference type="PANTHER" id="PTHR43364:SF4">
    <property type="entry name" value="NAD(P)-LINKED OXIDOREDUCTASE SUPERFAMILY PROTEIN"/>
    <property type="match status" value="1"/>
</dbReference>
<dbReference type="InterPro" id="IPR036812">
    <property type="entry name" value="NAD(P)_OxRdtase_dom_sf"/>
</dbReference>
<name>A0A0J9E416_9RHOB</name>
<dbReference type="GO" id="GO:0016491">
    <property type="term" value="F:oxidoreductase activity"/>
    <property type="evidence" value="ECO:0007669"/>
    <property type="project" value="UniProtKB-KW"/>
</dbReference>
<organism evidence="3 4">
    <name type="scientific">Candidatus Rhodobacter oscarellae</name>
    <dbReference type="NCBI Taxonomy" id="1675527"/>
    <lineage>
        <taxon>Bacteria</taxon>
        <taxon>Pseudomonadati</taxon>
        <taxon>Pseudomonadota</taxon>
        <taxon>Alphaproteobacteria</taxon>
        <taxon>Rhodobacterales</taxon>
        <taxon>Rhodobacter group</taxon>
        <taxon>Rhodobacter</taxon>
    </lineage>
</organism>
<dbReference type="EMBL" id="LFTY01000002">
    <property type="protein sequence ID" value="KMW57556.1"/>
    <property type="molecule type" value="Genomic_DNA"/>
</dbReference>
<dbReference type="GO" id="GO:0005829">
    <property type="term" value="C:cytosol"/>
    <property type="evidence" value="ECO:0007669"/>
    <property type="project" value="TreeGrafter"/>
</dbReference>
<dbReference type="STRING" id="1675527.AIOL_002521"/>
<dbReference type="InterPro" id="IPR023210">
    <property type="entry name" value="NADP_OxRdtase_dom"/>
</dbReference>
<dbReference type="SUPFAM" id="SSF51430">
    <property type="entry name" value="NAD(P)-linked oxidoreductase"/>
    <property type="match status" value="1"/>
</dbReference>
<keyword evidence="1" id="KW-0560">Oxidoreductase</keyword>
<evidence type="ECO:0000313" key="3">
    <source>
        <dbReference type="EMBL" id="KMW57556.1"/>
    </source>
</evidence>
<protein>
    <submittedName>
        <fullName evidence="3">Putative aldo/keto reductase</fullName>
    </submittedName>
</protein>
<keyword evidence="4" id="KW-1185">Reference proteome</keyword>
<accession>A0A0J9E416</accession>
<dbReference type="PROSITE" id="PS51257">
    <property type="entry name" value="PROKAR_LIPOPROTEIN"/>
    <property type="match status" value="1"/>
</dbReference>
<gene>
    <name evidence="3" type="ORF">AIOL_002521</name>
</gene>
<proteinExistence type="predicted"/>
<evidence type="ECO:0000313" key="4">
    <source>
        <dbReference type="Proteomes" id="UP000037178"/>
    </source>
</evidence>
<comment type="caution">
    <text evidence="3">The sequence shown here is derived from an EMBL/GenBank/DDBJ whole genome shotgun (WGS) entry which is preliminary data.</text>
</comment>
<feature type="domain" description="NADP-dependent oxidoreductase" evidence="2">
    <location>
        <begin position="14"/>
        <end position="319"/>
    </location>
</feature>
<dbReference type="PATRIC" id="fig|1675527.3.peg.2645"/>
<evidence type="ECO:0000256" key="1">
    <source>
        <dbReference type="ARBA" id="ARBA00023002"/>
    </source>
</evidence>
<reference evidence="3 4" key="1">
    <citation type="submission" date="2015-06" db="EMBL/GenBank/DDBJ databases">
        <title>Draft genome sequence of an Alphaproteobacteria species associated to the Mediterranean sponge Oscarella lobularis.</title>
        <authorList>
            <person name="Jourda C."/>
            <person name="Santini S."/>
            <person name="Claverie J.-M."/>
        </authorList>
    </citation>
    <scope>NUCLEOTIDE SEQUENCE [LARGE SCALE GENOMIC DNA]</scope>
    <source>
        <strain evidence="3">IGS</strain>
    </source>
</reference>
<dbReference type="Gene3D" id="3.20.20.100">
    <property type="entry name" value="NADP-dependent oxidoreductase domain"/>
    <property type="match status" value="1"/>
</dbReference>
<dbReference type="Proteomes" id="UP000037178">
    <property type="component" value="Unassembled WGS sequence"/>
</dbReference>
<dbReference type="Pfam" id="PF00248">
    <property type="entry name" value="Aldo_ket_red"/>
    <property type="match status" value="1"/>
</dbReference>
<sequence>MQRQDWTGAPVPALGMGCWAIGGPFSLEGRPVGWGETDDAVSRATIAAAYEAGLRVFDSAQAYGAGHSEALLGEVLGDKPDARVVTKIGLGIDPARRELTGVVTDPDAIRDSLEASLRRLRRDQVDLVLLHLNDLPLDQAAPIFDMLQGLHDAGRVGAYGWSTDFPDRAAAFPEHVGFRAVELAMNVFFRGDKISDALDGSERVPLIRSPLAMGLLAGRIGATTVLAEDDVRASDAGWMQYFKDGRANPAYVARLEAVRECLTVGGRSLAQGALAWLWARSPRCIPVPGMRTPEQAAELVAALDLGPLPQAQMEEIEKLMDRPEEGEPRAR</sequence>
<dbReference type="PANTHER" id="PTHR43364">
    <property type="entry name" value="NADH-SPECIFIC METHYLGLYOXAL REDUCTASE-RELATED"/>
    <property type="match status" value="1"/>
</dbReference>
<evidence type="ECO:0000259" key="2">
    <source>
        <dbReference type="Pfam" id="PF00248"/>
    </source>
</evidence>
<dbReference type="InterPro" id="IPR050523">
    <property type="entry name" value="AKR_Detox_Biosynth"/>
</dbReference>
<dbReference type="RefSeq" id="WP_049643267.1">
    <property type="nucleotide sequence ID" value="NZ_LFTY01000002.1"/>
</dbReference>